<evidence type="ECO:0008006" key="4">
    <source>
        <dbReference type="Google" id="ProtNLM"/>
    </source>
</evidence>
<dbReference type="AlphaFoldDB" id="A0A8J6FQI0"/>
<organism evidence="2 3">
    <name type="scientific">Eleutherodactylus coqui</name>
    <name type="common">Puerto Rican coqui</name>
    <dbReference type="NCBI Taxonomy" id="57060"/>
    <lineage>
        <taxon>Eukaryota</taxon>
        <taxon>Metazoa</taxon>
        <taxon>Chordata</taxon>
        <taxon>Craniata</taxon>
        <taxon>Vertebrata</taxon>
        <taxon>Euteleostomi</taxon>
        <taxon>Amphibia</taxon>
        <taxon>Batrachia</taxon>
        <taxon>Anura</taxon>
        <taxon>Neobatrachia</taxon>
        <taxon>Hyloidea</taxon>
        <taxon>Eleutherodactylidae</taxon>
        <taxon>Eleutherodactylinae</taxon>
        <taxon>Eleutherodactylus</taxon>
        <taxon>Eleutherodactylus</taxon>
    </lineage>
</organism>
<sequence length="226" mass="25661">EDNLTKSKLKKIEKVTKVTDAKKTLKKNLKVNTKTVFADDGKALQQWPPVQNAIVDVGDDDDQTGIDLTKARQRLTEEDKYDKEAYRQKIKEKHREKRLKEKAARKANKKSEEDEEEGVAYLAQDDSGDEVDLSALPDPDKYRGDDDDDEDDQDDDSGEDSSSDHEEMPPRKRTFAGKSKDPENKAVSAKKRKTTPSLEEQFEPLNTGLSLTEDEELVLHLLSNKN</sequence>
<comment type="caution">
    <text evidence="2">The sequence shown here is derived from an EMBL/GenBank/DDBJ whole genome shotgun (WGS) entry which is preliminary data.</text>
</comment>
<dbReference type="Proteomes" id="UP000770717">
    <property type="component" value="Unassembled WGS sequence"/>
</dbReference>
<dbReference type="EMBL" id="WNTK01000001">
    <property type="protein sequence ID" value="KAG9492017.1"/>
    <property type="molecule type" value="Genomic_DNA"/>
</dbReference>
<protein>
    <recommendedName>
        <fullName evidence="4">ATP-dependent RNA helicase DDX10</fullName>
    </recommendedName>
</protein>
<accession>A0A8J6FQI0</accession>
<feature type="compositionally biased region" description="Acidic residues" evidence="1">
    <location>
        <begin position="145"/>
        <end position="161"/>
    </location>
</feature>
<name>A0A8J6FQI0_ELECQ</name>
<keyword evidence="3" id="KW-1185">Reference proteome</keyword>
<dbReference type="OrthoDB" id="10259640at2759"/>
<evidence type="ECO:0000313" key="2">
    <source>
        <dbReference type="EMBL" id="KAG9492017.1"/>
    </source>
</evidence>
<evidence type="ECO:0000256" key="1">
    <source>
        <dbReference type="SAM" id="MobiDB-lite"/>
    </source>
</evidence>
<feature type="region of interest" description="Disordered" evidence="1">
    <location>
        <begin position="78"/>
        <end position="207"/>
    </location>
</feature>
<evidence type="ECO:0000313" key="3">
    <source>
        <dbReference type="Proteomes" id="UP000770717"/>
    </source>
</evidence>
<gene>
    <name evidence="2" type="ORF">GDO78_000504</name>
</gene>
<feature type="non-terminal residue" evidence="2">
    <location>
        <position position="226"/>
    </location>
</feature>
<feature type="compositionally biased region" description="Basic and acidic residues" evidence="1">
    <location>
        <begin position="78"/>
        <end position="89"/>
    </location>
</feature>
<reference evidence="2" key="1">
    <citation type="thesis" date="2020" institute="ProQuest LLC" country="789 East Eisenhower Parkway, Ann Arbor, MI, USA">
        <title>Comparative Genomics and Chromosome Evolution.</title>
        <authorList>
            <person name="Mudd A.B."/>
        </authorList>
    </citation>
    <scope>NUCLEOTIDE SEQUENCE</scope>
    <source>
        <strain evidence="2">HN-11 Male</strain>
        <tissue evidence="2">Kidney and liver</tissue>
    </source>
</reference>
<feature type="compositionally biased region" description="Basic and acidic residues" evidence="1">
    <location>
        <begin position="98"/>
        <end position="112"/>
    </location>
</feature>
<proteinExistence type="predicted"/>